<name>A0AAN7JBU5_QUERU</name>
<dbReference type="InterPro" id="IPR000490">
    <property type="entry name" value="Glyco_hydro_17"/>
</dbReference>
<keyword evidence="5 9" id="KW-0326">Glycosidase</keyword>
<dbReference type="EC" id="3.2.1.39" evidence="3"/>
<keyword evidence="10" id="KW-0732">Signal</keyword>
<dbReference type="Pfam" id="PF00332">
    <property type="entry name" value="Glyco_hydro_17"/>
    <property type="match status" value="1"/>
</dbReference>
<evidence type="ECO:0000256" key="8">
    <source>
        <dbReference type="RuleBase" id="RU004335"/>
    </source>
</evidence>
<evidence type="ECO:0000313" key="11">
    <source>
        <dbReference type="EMBL" id="KAK4605786.1"/>
    </source>
</evidence>
<evidence type="ECO:0000256" key="5">
    <source>
        <dbReference type="ARBA" id="ARBA00023295"/>
    </source>
</evidence>
<feature type="chain" id="PRO_5043052823" description="glucan endo-1,3-beta-D-glucosidase" evidence="10">
    <location>
        <begin position="35"/>
        <end position="347"/>
    </location>
</feature>
<dbReference type="GO" id="GO:0042973">
    <property type="term" value="F:glucan endo-1,3-beta-D-glucosidase activity"/>
    <property type="evidence" value="ECO:0007669"/>
    <property type="project" value="UniProtKB-EC"/>
</dbReference>
<dbReference type="AlphaFoldDB" id="A0AAN7JBU5"/>
<proteinExistence type="inferred from homology"/>
<evidence type="ECO:0000256" key="3">
    <source>
        <dbReference type="ARBA" id="ARBA00012780"/>
    </source>
</evidence>
<dbReference type="InterPro" id="IPR017853">
    <property type="entry name" value="GH"/>
</dbReference>
<feature type="signal peptide" evidence="10">
    <location>
        <begin position="1"/>
        <end position="34"/>
    </location>
</feature>
<evidence type="ECO:0000256" key="6">
    <source>
        <dbReference type="ARBA" id="ARBA00033335"/>
    </source>
</evidence>
<evidence type="ECO:0000256" key="9">
    <source>
        <dbReference type="RuleBase" id="RU004336"/>
    </source>
</evidence>
<evidence type="ECO:0000256" key="1">
    <source>
        <dbReference type="ARBA" id="ARBA00000382"/>
    </source>
</evidence>
<dbReference type="PANTHER" id="PTHR32227">
    <property type="entry name" value="GLUCAN ENDO-1,3-BETA-GLUCOSIDASE BG1-RELATED-RELATED"/>
    <property type="match status" value="1"/>
</dbReference>
<dbReference type="SUPFAM" id="SSF51445">
    <property type="entry name" value="(Trans)glycosidases"/>
    <property type="match status" value="1"/>
</dbReference>
<dbReference type="Proteomes" id="UP001324115">
    <property type="component" value="Unassembled WGS sequence"/>
</dbReference>
<dbReference type="Gene3D" id="3.20.20.80">
    <property type="entry name" value="Glycosidases"/>
    <property type="match status" value="1"/>
</dbReference>
<dbReference type="GO" id="GO:0005975">
    <property type="term" value="P:carbohydrate metabolic process"/>
    <property type="evidence" value="ECO:0007669"/>
    <property type="project" value="InterPro"/>
</dbReference>
<organism evidence="11 12">
    <name type="scientific">Quercus rubra</name>
    <name type="common">Northern red oak</name>
    <name type="synonym">Quercus borealis</name>
    <dbReference type="NCBI Taxonomy" id="3512"/>
    <lineage>
        <taxon>Eukaryota</taxon>
        <taxon>Viridiplantae</taxon>
        <taxon>Streptophyta</taxon>
        <taxon>Embryophyta</taxon>
        <taxon>Tracheophyta</taxon>
        <taxon>Spermatophyta</taxon>
        <taxon>Magnoliopsida</taxon>
        <taxon>eudicotyledons</taxon>
        <taxon>Gunneridae</taxon>
        <taxon>Pentapetalae</taxon>
        <taxon>rosids</taxon>
        <taxon>fabids</taxon>
        <taxon>Fagales</taxon>
        <taxon>Fagaceae</taxon>
        <taxon>Quercus</taxon>
    </lineage>
</organism>
<dbReference type="FunFam" id="3.20.20.80:FF:000010">
    <property type="entry name" value="glucan endo-1,3-beta-glucosidase, basic"/>
    <property type="match status" value="1"/>
</dbReference>
<evidence type="ECO:0000256" key="4">
    <source>
        <dbReference type="ARBA" id="ARBA00022801"/>
    </source>
</evidence>
<reference evidence="11 12" key="1">
    <citation type="journal article" date="2023" name="G3 (Bethesda)">
        <title>A haplotype-resolved chromosome-scale genome for Quercus rubra L. provides insights into the genetics of adaptive traits for red oak species.</title>
        <authorList>
            <person name="Kapoor B."/>
            <person name="Jenkins J."/>
            <person name="Schmutz J."/>
            <person name="Zhebentyayeva T."/>
            <person name="Kuelheim C."/>
            <person name="Coggeshall M."/>
            <person name="Heim C."/>
            <person name="Lasky J.R."/>
            <person name="Leites L."/>
            <person name="Islam-Faridi N."/>
            <person name="Romero-Severson J."/>
            <person name="DeLeo V.L."/>
            <person name="Lucas S.M."/>
            <person name="Lazic D."/>
            <person name="Gailing O."/>
            <person name="Carlson J."/>
            <person name="Staton M."/>
        </authorList>
    </citation>
    <scope>NUCLEOTIDE SEQUENCE [LARGE SCALE GENOMIC DNA]</scope>
    <source>
        <strain evidence="11">Pseudo-F2</strain>
    </source>
</reference>
<dbReference type="InterPro" id="IPR044965">
    <property type="entry name" value="Glyco_hydro_17_plant"/>
</dbReference>
<comment type="caution">
    <text evidence="11">The sequence shown here is derived from an EMBL/GenBank/DDBJ whole genome shotgun (WGS) entry which is preliminary data.</text>
</comment>
<dbReference type="PROSITE" id="PS00587">
    <property type="entry name" value="GLYCOSYL_HYDROL_F17"/>
    <property type="match status" value="1"/>
</dbReference>
<comment type="similarity">
    <text evidence="2 8">Belongs to the glycosyl hydrolase 17 family.</text>
</comment>
<evidence type="ECO:0000256" key="2">
    <source>
        <dbReference type="ARBA" id="ARBA00008773"/>
    </source>
</evidence>
<accession>A0AAN7JBU5</accession>
<sequence>MSLYSPKFVNLCLIYELLLLLLLLLIVVDKGAQGVGVNYGLLGDNLPDPDAVVGLLKSRNITKVRIFEPNTEVLKALEGSNIEVVVGVRNEDLQLLASDPNSATAWVDTSVKPHVPAVKFRYVVAGNEVISGPLAKFVHGAMSNLDRALKGANISVPVSTAVSYDVMGVSYPPSNGSFSDTHLEVMGSIVSFLEQNGSPILANVYPYFTYVNDPENVHLDYVLGTSLDVVLTDGRLNYKMLIDAMLDAMYVALEKMGGTSVRIVVSESGWPSAGNGDFATIANAQTYVNNLIAHVSSGLGTPMRPGNVTETYVFALFNEDLKPAGTEQNFGLLYPNMTQVYPVKFFS</sequence>
<evidence type="ECO:0000256" key="10">
    <source>
        <dbReference type="SAM" id="SignalP"/>
    </source>
</evidence>
<gene>
    <name evidence="11" type="ORF">RGQ29_000181</name>
</gene>
<protein>
    <recommendedName>
        <fullName evidence="3">glucan endo-1,3-beta-D-glucosidase</fullName>
        <ecNumber evidence="3">3.2.1.39</ecNumber>
    </recommendedName>
    <alternativeName>
        <fullName evidence="6">(1-&gt;3)-beta-glucan endohydrolase</fullName>
    </alternativeName>
    <alternativeName>
        <fullName evidence="7">Beta-1,3-endoglucanase</fullName>
    </alternativeName>
</protein>
<dbReference type="EMBL" id="JAXUIC010000001">
    <property type="protein sequence ID" value="KAK4605786.1"/>
    <property type="molecule type" value="Genomic_DNA"/>
</dbReference>
<keyword evidence="12" id="KW-1185">Reference proteome</keyword>
<evidence type="ECO:0000256" key="7">
    <source>
        <dbReference type="ARBA" id="ARBA00033417"/>
    </source>
</evidence>
<keyword evidence="4 9" id="KW-0378">Hydrolase</keyword>
<comment type="catalytic activity">
    <reaction evidence="1">
        <text>Hydrolysis of (1-&gt;3)-beta-D-glucosidic linkages in (1-&gt;3)-beta-D-glucans.</text>
        <dbReference type="EC" id="3.2.1.39"/>
    </reaction>
</comment>
<evidence type="ECO:0000313" key="12">
    <source>
        <dbReference type="Proteomes" id="UP001324115"/>
    </source>
</evidence>